<dbReference type="Pfam" id="PF02586">
    <property type="entry name" value="SRAP"/>
    <property type="match status" value="1"/>
</dbReference>
<sequence length="257" mass="30913">MCYDISFTINVRELSDYFPDLVFDDQLEINFQGAVHIMGHGYGKHPIIYYNKEDNRIHCKAMEWGCIPFYVKDEDTFKKQRATMLNARSERILEDTKSYWYKIRNRRCLIPMNAMYEHREIEGWQKKVPYIIGLKHQDTFFIPGLYSVVELPDKSTGELIKRWTYTLITREANSVMRLIHNGGDNKWRMPLYLTPELTRKWLKDDLTLEEYKDILNFEMPTEELQYHTVYTIRSPKSRPDDKEKNEFYEWPGLPELI</sequence>
<comment type="caution">
    <text evidence="9">The sequence shown here is derived from an EMBL/GenBank/DDBJ whole genome shotgun (WGS) entry which is preliminary data.</text>
</comment>
<protein>
    <recommendedName>
        <fullName evidence="8">Abasic site processing protein</fullName>
        <ecNumber evidence="8">3.4.-.-</ecNumber>
    </recommendedName>
</protein>
<evidence type="ECO:0000256" key="3">
    <source>
        <dbReference type="ARBA" id="ARBA00022763"/>
    </source>
</evidence>
<reference evidence="9 10" key="1">
    <citation type="submission" date="2019-09" db="EMBL/GenBank/DDBJ databases">
        <title>Draft genome sequence of Ginsengibacter sp. BR5-29.</title>
        <authorList>
            <person name="Im W.-T."/>
        </authorList>
    </citation>
    <scope>NUCLEOTIDE SEQUENCE [LARGE SCALE GENOMIC DNA]</scope>
    <source>
        <strain evidence="9 10">BR5-29</strain>
    </source>
</reference>
<dbReference type="PANTHER" id="PTHR13604:SF0">
    <property type="entry name" value="ABASIC SITE PROCESSING PROTEIN HMCES"/>
    <property type="match status" value="1"/>
</dbReference>
<dbReference type="EC" id="3.4.-.-" evidence="8"/>
<evidence type="ECO:0000256" key="2">
    <source>
        <dbReference type="ARBA" id="ARBA00022670"/>
    </source>
</evidence>
<dbReference type="GO" id="GO:0006508">
    <property type="term" value="P:proteolysis"/>
    <property type="evidence" value="ECO:0007669"/>
    <property type="project" value="UniProtKB-KW"/>
</dbReference>
<keyword evidence="3" id="KW-0227">DNA damage</keyword>
<evidence type="ECO:0000256" key="6">
    <source>
        <dbReference type="ARBA" id="ARBA00023125"/>
    </source>
</evidence>
<evidence type="ECO:0000256" key="4">
    <source>
        <dbReference type="ARBA" id="ARBA00022801"/>
    </source>
</evidence>
<dbReference type="AlphaFoldDB" id="A0A5J5IDB6"/>
<keyword evidence="4 8" id="KW-0378">Hydrolase</keyword>
<evidence type="ECO:0000256" key="5">
    <source>
        <dbReference type="ARBA" id="ARBA00023124"/>
    </source>
</evidence>
<dbReference type="InterPro" id="IPR003738">
    <property type="entry name" value="SRAP"/>
</dbReference>
<keyword evidence="7" id="KW-0456">Lyase</keyword>
<gene>
    <name evidence="9" type="ORF">FW778_16990</name>
</gene>
<dbReference type="GO" id="GO:0008233">
    <property type="term" value="F:peptidase activity"/>
    <property type="evidence" value="ECO:0007669"/>
    <property type="project" value="UniProtKB-KW"/>
</dbReference>
<dbReference type="Proteomes" id="UP000326903">
    <property type="component" value="Unassembled WGS sequence"/>
</dbReference>
<keyword evidence="6" id="KW-0238">DNA-binding</keyword>
<evidence type="ECO:0000313" key="9">
    <source>
        <dbReference type="EMBL" id="KAA9037126.1"/>
    </source>
</evidence>
<evidence type="ECO:0000313" key="10">
    <source>
        <dbReference type="Proteomes" id="UP000326903"/>
    </source>
</evidence>
<dbReference type="GO" id="GO:0106300">
    <property type="term" value="P:protein-DNA covalent cross-linking repair"/>
    <property type="evidence" value="ECO:0007669"/>
    <property type="project" value="InterPro"/>
</dbReference>
<dbReference type="RefSeq" id="WP_150416024.1">
    <property type="nucleotide sequence ID" value="NZ_VYQF01000006.1"/>
</dbReference>
<evidence type="ECO:0000256" key="1">
    <source>
        <dbReference type="ARBA" id="ARBA00008136"/>
    </source>
</evidence>
<name>A0A5J5IDB6_9BACT</name>
<keyword evidence="2 8" id="KW-0645">Protease</keyword>
<dbReference type="InterPro" id="IPR036590">
    <property type="entry name" value="SRAP-like"/>
</dbReference>
<proteinExistence type="inferred from homology"/>
<keyword evidence="5" id="KW-0190">Covalent protein-DNA linkage</keyword>
<dbReference type="Gene3D" id="3.90.1680.10">
    <property type="entry name" value="SOS response associated peptidase-like"/>
    <property type="match status" value="1"/>
</dbReference>
<dbReference type="PANTHER" id="PTHR13604">
    <property type="entry name" value="DC12-RELATED"/>
    <property type="match status" value="1"/>
</dbReference>
<evidence type="ECO:0000256" key="8">
    <source>
        <dbReference type="RuleBase" id="RU364100"/>
    </source>
</evidence>
<evidence type="ECO:0000256" key="7">
    <source>
        <dbReference type="ARBA" id="ARBA00023239"/>
    </source>
</evidence>
<dbReference type="GO" id="GO:0003697">
    <property type="term" value="F:single-stranded DNA binding"/>
    <property type="evidence" value="ECO:0007669"/>
    <property type="project" value="InterPro"/>
</dbReference>
<dbReference type="GO" id="GO:0016829">
    <property type="term" value="F:lyase activity"/>
    <property type="evidence" value="ECO:0007669"/>
    <property type="project" value="UniProtKB-KW"/>
</dbReference>
<organism evidence="9 10">
    <name type="scientific">Ginsengibacter hankyongi</name>
    <dbReference type="NCBI Taxonomy" id="2607284"/>
    <lineage>
        <taxon>Bacteria</taxon>
        <taxon>Pseudomonadati</taxon>
        <taxon>Bacteroidota</taxon>
        <taxon>Chitinophagia</taxon>
        <taxon>Chitinophagales</taxon>
        <taxon>Chitinophagaceae</taxon>
        <taxon>Ginsengibacter</taxon>
    </lineage>
</organism>
<dbReference type="EMBL" id="VYQF01000006">
    <property type="protein sequence ID" value="KAA9037126.1"/>
    <property type="molecule type" value="Genomic_DNA"/>
</dbReference>
<dbReference type="SUPFAM" id="SSF143081">
    <property type="entry name" value="BB1717-like"/>
    <property type="match status" value="1"/>
</dbReference>
<comment type="similarity">
    <text evidence="1 8">Belongs to the SOS response-associated peptidase family.</text>
</comment>
<keyword evidence="10" id="KW-1185">Reference proteome</keyword>
<accession>A0A5J5IDB6</accession>